<reference evidence="8" key="2">
    <citation type="submission" date="2015-01" db="EMBL/GenBank/DDBJ databases">
        <title>Evolutionary Origins and Diversification of the Mycorrhizal Mutualists.</title>
        <authorList>
            <consortium name="DOE Joint Genome Institute"/>
            <consortium name="Mycorrhizal Genomics Consortium"/>
            <person name="Kohler A."/>
            <person name="Kuo A."/>
            <person name="Nagy L.G."/>
            <person name="Floudas D."/>
            <person name="Copeland A."/>
            <person name="Barry K.W."/>
            <person name="Cichocki N."/>
            <person name="Veneault-Fourrey C."/>
            <person name="LaButti K."/>
            <person name="Lindquist E.A."/>
            <person name="Lipzen A."/>
            <person name="Lundell T."/>
            <person name="Morin E."/>
            <person name="Murat C."/>
            <person name="Riley R."/>
            <person name="Ohm R."/>
            <person name="Sun H."/>
            <person name="Tunlid A."/>
            <person name="Henrissat B."/>
            <person name="Grigoriev I.V."/>
            <person name="Hibbett D.S."/>
            <person name="Martin F."/>
        </authorList>
    </citation>
    <scope>NUCLEOTIDE SEQUENCE [LARGE SCALE GENOMIC DNA]</scope>
    <source>
        <strain evidence="8">MUT 4182</strain>
    </source>
</reference>
<dbReference type="HOGENOM" id="CLU_034771_0_0_1"/>
<keyword evidence="7" id="KW-0808">Transferase</keyword>
<protein>
    <submittedName>
        <fullName evidence="7">Glycosyltransferase family 49 protein</fullName>
    </submittedName>
</protein>
<evidence type="ECO:0000256" key="5">
    <source>
        <dbReference type="ARBA" id="ARBA00023136"/>
    </source>
</evidence>
<dbReference type="EMBL" id="KN822945">
    <property type="protein sequence ID" value="KIO33989.1"/>
    <property type="molecule type" value="Genomic_DNA"/>
</dbReference>
<reference evidence="7 8" key="1">
    <citation type="submission" date="2014-04" db="EMBL/GenBank/DDBJ databases">
        <authorList>
            <consortium name="DOE Joint Genome Institute"/>
            <person name="Kuo A."/>
            <person name="Girlanda M."/>
            <person name="Perotto S."/>
            <person name="Kohler A."/>
            <person name="Nagy L.G."/>
            <person name="Floudas D."/>
            <person name="Copeland A."/>
            <person name="Barry K.W."/>
            <person name="Cichocki N."/>
            <person name="Veneault-Fourrey C."/>
            <person name="LaButti K."/>
            <person name="Lindquist E.A."/>
            <person name="Lipzen A."/>
            <person name="Lundell T."/>
            <person name="Morin E."/>
            <person name="Murat C."/>
            <person name="Sun H."/>
            <person name="Tunlid A."/>
            <person name="Henrissat B."/>
            <person name="Grigoriev I.V."/>
            <person name="Hibbett D.S."/>
            <person name="Martin F."/>
            <person name="Nordberg H.P."/>
            <person name="Cantor M.N."/>
            <person name="Hua S.X."/>
        </authorList>
    </citation>
    <scope>NUCLEOTIDE SEQUENCE [LARGE SCALE GENOMIC DNA]</scope>
    <source>
        <strain evidence="7 8">MUT 4182</strain>
    </source>
</reference>
<dbReference type="GO" id="GO:0015020">
    <property type="term" value="F:glucuronosyltransferase activity"/>
    <property type="evidence" value="ECO:0007669"/>
    <property type="project" value="TreeGrafter"/>
</dbReference>
<dbReference type="GO" id="GO:0042285">
    <property type="term" value="F:xylosyltransferase activity"/>
    <property type="evidence" value="ECO:0007669"/>
    <property type="project" value="TreeGrafter"/>
</dbReference>
<dbReference type="Pfam" id="PF13896">
    <property type="entry name" value="Glyco_transf_49"/>
    <property type="match status" value="2"/>
</dbReference>
<keyword evidence="8" id="KW-1185">Reference proteome</keyword>
<keyword evidence="6" id="KW-0325">Glycoprotein</keyword>
<keyword evidence="4" id="KW-1133">Transmembrane helix</keyword>
<evidence type="ECO:0000256" key="4">
    <source>
        <dbReference type="ARBA" id="ARBA00022989"/>
    </source>
</evidence>
<evidence type="ECO:0000256" key="2">
    <source>
        <dbReference type="ARBA" id="ARBA00022692"/>
    </source>
</evidence>
<dbReference type="InterPro" id="IPR029044">
    <property type="entry name" value="Nucleotide-diphossugar_trans"/>
</dbReference>
<dbReference type="PANTHER" id="PTHR12270:SF25">
    <property type="entry name" value="GLYCOSYLTRANSFERASE-LIKE PROTEIN LARGE"/>
    <property type="match status" value="1"/>
</dbReference>
<evidence type="ECO:0000256" key="1">
    <source>
        <dbReference type="ARBA" id="ARBA00004606"/>
    </source>
</evidence>
<evidence type="ECO:0000313" key="8">
    <source>
        <dbReference type="Proteomes" id="UP000054248"/>
    </source>
</evidence>
<keyword evidence="2" id="KW-0812">Transmembrane</keyword>
<gene>
    <name evidence="7" type="ORF">M407DRAFT_65016</name>
</gene>
<name>A0A0C3QXX4_9AGAM</name>
<evidence type="ECO:0000256" key="6">
    <source>
        <dbReference type="ARBA" id="ARBA00023180"/>
    </source>
</evidence>
<keyword evidence="3" id="KW-0735">Signal-anchor</keyword>
<dbReference type="PANTHER" id="PTHR12270">
    <property type="entry name" value="GLYCOSYLTRANSFERASE-RELATED"/>
    <property type="match status" value="1"/>
</dbReference>
<sequence>MTIQLQKSLKATLLLYAAATSLFTTNVLLDRLAVSRSGNWVTVTSWIHRSGFYERQNASLFLTTTSQSNSVVHGHALPDLLFLQKAFGKTMQPTSITPYYYRASQTPDADDITITTQITSDRFGVFAKLVDSYQGPISVTVHVTDSPERRDWTLAELGALYSSHPLMSRWVDVHLIIDNFERQFNMWRNVGRLFARTDYVFMLDVDFIVCRDLRQRLHNDTKLMDILRKGETALVLPAFEYIDQKNGLDAGLFPSRKEDLLSLVDQGETSMFHSGWELGHGNTDYPRWYKTRAGEHYPAKTYQHSYEPYFIMKKQGIPWCDERFVGYGANKAACLFEIYLSRISLYVLSDDFLIHQSHMYPHEVRKNEACNLKARRYNRKLYTRFPNETCARWIDVKGSRTVAPCD</sequence>
<organism evidence="7 8">
    <name type="scientific">Tulasnella calospora MUT 4182</name>
    <dbReference type="NCBI Taxonomy" id="1051891"/>
    <lineage>
        <taxon>Eukaryota</taxon>
        <taxon>Fungi</taxon>
        <taxon>Dikarya</taxon>
        <taxon>Basidiomycota</taxon>
        <taxon>Agaricomycotina</taxon>
        <taxon>Agaricomycetes</taxon>
        <taxon>Cantharellales</taxon>
        <taxon>Tulasnellaceae</taxon>
        <taxon>Tulasnella</taxon>
    </lineage>
</organism>
<accession>A0A0C3QXX4</accession>
<dbReference type="Proteomes" id="UP000054248">
    <property type="component" value="Unassembled WGS sequence"/>
</dbReference>
<dbReference type="InterPro" id="IPR051292">
    <property type="entry name" value="Xyl/GlcA_transferase"/>
</dbReference>
<dbReference type="SUPFAM" id="SSF53448">
    <property type="entry name" value="Nucleotide-diphospho-sugar transferases"/>
    <property type="match status" value="1"/>
</dbReference>
<dbReference type="GO" id="GO:0016020">
    <property type="term" value="C:membrane"/>
    <property type="evidence" value="ECO:0007669"/>
    <property type="project" value="UniProtKB-SubCell"/>
</dbReference>
<keyword evidence="5" id="KW-0472">Membrane</keyword>
<dbReference type="GO" id="GO:0035269">
    <property type="term" value="P:protein O-linked glycosylation via mannose"/>
    <property type="evidence" value="ECO:0007669"/>
    <property type="project" value="TreeGrafter"/>
</dbReference>
<dbReference type="STRING" id="1051891.A0A0C3QXX4"/>
<comment type="subcellular location">
    <subcellularLocation>
        <location evidence="1">Membrane</location>
        <topology evidence="1">Single-pass type II membrane protein</topology>
    </subcellularLocation>
</comment>
<dbReference type="OrthoDB" id="411524at2759"/>
<proteinExistence type="predicted"/>
<dbReference type="AlphaFoldDB" id="A0A0C3QXX4"/>
<evidence type="ECO:0000256" key="3">
    <source>
        <dbReference type="ARBA" id="ARBA00022968"/>
    </source>
</evidence>
<evidence type="ECO:0000313" key="7">
    <source>
        <dbReference type="EMBL" id="KIO33989.1"/>
    </source>
</evidence>